<evidence type="ECO:0000313" key="3">
    <source>
        <dbReference type="Proteomes" id="UP000184387"/>
    </source>
</evidence>
<dbReference type="EMBL" id="FQZF01000050">
    <property type="protein sequence ID" value="SHK40125.1"/>
    <property type="molecule type" value="Genomic_DNA"/>
</dbReference>
<dbReference type="OrthoDB" id="7240222at2"/>
<feature type="region of interest" description="Disordered" evidence="1">
    <location>
        <begin position="1"/>
        <end position="32"/>
    </location>
</feature>
<protein>
    <submittedName>
        <fullName evidence="2">Uncharacterized protein</fullName>
    </submittedName>
</protein>
<organism evidence="2 3">
    <name type="scientific">Muricoccus roseus</name>
    <dbReference type="NCBI Taxonomy" id="198092"/>
    <lineage>
        <taxon>Bacteria</taxon>
        <taxon>Pseudomonadati</taxon>
        <taxon>Pseudomonadota</taxon>
        <taxon>Alphaproteobacteria</taxon>
        <taxon>Acetobacterales</taxon>
        <taxon>Roseomonadaceae</taxon>
        <taxon>Muricoccus</taxon>
    </lineage>
</organism>
<dbReference type="AlphaFoldDB" id="A0A1M6S607"/>
<evidence type="ECO:0000313" key="2">
    <source>
        <dbReference type="EMBL" id="SHK40125.1"/>
    </source>
</evidence>
<name>A0A1M6S607_9PROT</name>
<feature type="region of interest" description="Disordered" evidence="1">
    <location>
        <begin position="216"/>
        <end position="251"/>
    </location>
</feature>
<gene>
    <name evidence="2" type="ORF">SAMN02745194_04839</name>
</gene>
<proteinExistence type="predicted"/>
<keyword evidence="3" id="KW-1185">Reference proteome</keyword>
<evidence type="ECO:0000256" key="1">
    <source>
        <dbReference type="SAM" id="MobiDB-lite"/>
    </source>
</evidence>
<dbReference type="Proteomes" id="UP000184387">
    <property type="component" value="Unassembled WGS sequence"/>
</dbReference>
<sequence>MTGALEAEGEGRGRAVPRPEPDPPERPWQPTPVPVDWLWNTLTVSGPTEAVAPFQAAAAGPGVIPWTLDLDALEEEFLLPMAGPPDGVRAISLAGAKLLARRLREAVALNHQRALARMATDRSCPFDLHRLLPIPAAILALGPEEGASRDWLRAHWGTTRPLRHAAVLPSTLDGRKKKMGQWRVGFWSADWSPWQAVARLRRASPDLAFGLQPHYAPGADAGRAVSRGAGADREGPGRTAKPARPGRSARV</sequence>
<feature type="compositionally biased region" description="Basic and acidic residues" evidence="1">
    <location>
        <begin position="9"/>
        <end position="25"/>
    </location>
</feature>
<reference evidence="2 3" key="1">
    <citation type="submission" date="2016-11" db="EMBL/GenBank/DDBJ databases">
        <authorList>
            <person name="Jaros S."/>
            <person name="Januszkiewicz K."/>
            <person name="Wedrychowicz H."/>
        </authorList>
    </citation>
    <scope>NUCLEOTIDE SEQUENCE [LARGE SCALE GENOMIC DNA]</scope>
    <source>
        <strain evidence="2 3">DSM 14916</strain>
    </source>
</reference>
<dbReference type="STRING" id="198092.SAMN02745194_04839"/>
<accession>A0A1M6S607</accession>
<dbReference type="RefSeq" id="WP_073140113.1">
    <property type="nucleotide sequence ID" value="NZ_FQZF01000050.1"/>
</dbReference>